<dbReference type="SFLD" id="SFLDG01099">
    <property type="entry name" value="Uncharacterised_Radical_SAM_Su"/>
    <property type="match status" value="1"/>
</dbReference>
<keyword evidence="4 5" id="KW-0411">Iron-sulfur</keyword>
<evidence type="ECO:0000256" key="2">
    <source>
        <dbReference type="ARBA" id="ARBA00022723"/>
    </source>
</evidence>
<dbReference type="InterPro" id="IPR007197">
    <property type="entry name" value="rSAM"/>
</dbReference>
<evidence type="ECO:0000313" key="8">
    <source>
        <dbReference type="EMBL" id="OUP67689.1"/>
    </source>
</evidence>
<dbReference type="GO" id="GO:0051536">
    <property type="term" value="F:iron-sulfur cluster binding"/>
    <property type="evidence" value="ECO:0007669"/>
    <property type="project" value="UniProtKB-KW"/>
</dbReference>
<evidence type="ECO:0000256" key="1">
    <source>
        <dbReference type="ARBA" id="ARBA00022691"/>
    </source>
</evidence>
<evidence type="ECO:0000259" key="6">
    <source>
        <dbReference type="Pfam" id="PF04055"/>
    </source>
</evidence>
<organism evidence="7 9">
    <name type="scientific">Anaerotruncus colihominis</name>
    <dbReference type="NCBI Taxonomy" id="169435"/>
    <lineage>
        <taxon>Bacteria</taxon>
        <taxon>Bacillati</taxon>
        <taxon>Bacillota</taxon>
        <taxon>Clostridia</taxon>
        <taxon>Eubacteriales</taxon>
        <taxon>Oscillospiraceae</taxon>
        <taxon>Anaerotruncus</taxon>
    </lineage>
</organism>
<dbReference type="SUPFAM" id="SSF102114">
    <property type="entry name" value="Radical SAM enzymes"/>
    <property type="match status" value="1"/>
</dbReference>
<keyword evidence="3 5" id="KW-0408">Iron</keyword>
<dbReference type="PANTHER" id="PTHR43075:SF1">
    <property type="entry name" value="FORMATE LYASE ACTIVATING ENZYME, PUTATIVE (AFU_ORTHOLOGUE AFUA_2G15630)-RELATED"/>
    <property type="match status" value="1"/>
</dbReference>
<dbReference type="PANTHER" id="PTHR43075">
    <property type="entry name" value="FORMATE LYASE ACTIVATING ENZYME, PUTATIVE (AFU_ORTHOLOGUE AFUA_2G15630)-RELATED"/>
    <property type="match status" value="1"/>
</dbReference>
<keyword evidence="2 5" id="KW-0479">Metal-binding</keyword>
<reference evidence="10" key="2">
    <citation type="submission" date="2017-04" db="EMBL/GenBank/DDBJ databases">
        <title>Function of individual gut microbiota members based on whole genome sequencing of pure cultures obtained from chicken caecum.</title>
        <authorList>
            <person name="Medvecky M."/>
            <person name="Cejkova D."/>
            <person name="Polansky O."/>
            <person name="Karasova D."/>
            <person name="Kubasova T."/>
            <person name="Cizek A."/>
            <person name="Rychlik I."/>
        </authorList>
    </citation>
    <scope>NUCLEOTIDE SEQUENCE [LARGE SCALE GENOMIC DNA]</scope>
    <source>
        <strain evidence="10">An175</strain>
    </source>
</reference>
<dbReference type="InterPro" id="IPR058240">
    <property type="entry name" value="rSAM_sf"/>
</dbReference>
<dbReference type="PIRSF" id="PIRSF004869">
    <property type="entry name" value="PflX_prd"/>
    <property type="match status" value="1"/>
</dbReference>
<dbReference type="EMBL" id="NFKP01000028">
    <property type="protein sequence ID" value="OUP67689.1"/>
    <property type="molecule type" value="Genomic_DNA"/>
</dbReference>
<dbReference type="EMBL" id="CZBE01000030">
    <property type="protein sequence ID" value="CUQ15124.1"/>
    <property type="molecule type" value="Genomic_DNA"/>
</dbReference>
<dbReference type="InterPro" id="IPR040085">
    <property type="entry name" value="MJ0674-like"/>
</dbReference>
<dbReference type="SFLD" id="SFLDS00029">
    <property type="entry name" value="Radical_SAM"/>
    <property type="match status" value="1"/>
</dbReference>
<sequence>MNAYKCTLCPRRCGADRTRTTGFCGGANHVRAARAALHTWEEPCISGTCGSGTVFFSGCALQCCFCQNYEISAGNFGKELTVQQLADVFLSLQKQGAHNINLVNPTHYAPWVAQAVRLARPRLQIPVVCNTGGYESMETLRALEGVVDVYLPDFKYVDARRSARYSGASNYFKTVSAALPEMLRQVGAVKMDANGVLQKGLLIRHLVLPKGVGDSIAVLEWIASNLPRNEVLISLMAQYTPSYHSARYPEIDRRVSTYEYNRVLQRARELGLDGYMQERASAFAEFTPSFRLEGL</sequence>
<name>A0A174TXS8_9FIRM</name>
<dbReference type="RefSeq" id="WP_006874090.1">
    <property type="nucleotide sequence ID" value="NZ_CABIWA010000008.1"/>
</dbReference>
<dbReference type="Proteomes" id="UP000196386">
    <property type="component" value="Unassembled WGS sequence"/>
</dbReference>
<dbReference type="InterPro" id="IPR016431">
    <property type="entry name" value="Pyrv-formate_lyase-activ_prd"/>
</dbReference>
<feature type="binding site" evidence="5">
    <location>
        <position position="59"/>
    </location>
    <ligand>
        <name>[4Fe-4S] cluster</name>
        <dbReference type="ChEBI" id="CHEBI:49883"/>
        <note>4Fe-4S-S-AdoMet</note>
    </ligand>
</feature>
<dbReference type="InterPro" id="IPR013785">
    <property type="entry name" value="Aldolase_TIM"/>
</dbReference>
<dbReference type="Proteomes" id="UP000095765">
    <property type="component" value="Unassembled WGS sequence"/>
</dbReference>
<dbReference type="Gene3D" id="3.20.20.70">
    <property type="entry name" value="Aldolase class I"/>
    <property type="match status" value="1"/>
</dbReference>
<dbReference type="GO" id="GO:0046872">
    <property type="term" value="F:metal ion binding"/>
    <property type="evidence" value="ECO:0007669"/>
    <property type="project" value="UniProtKB-KW"/>
</dbReference>
<accession>A0A174TXS8</accession>
<feature type="binding site" evidence="5">
    <location>
        <position position="63"/>
    </location>
    <ligand>
        <name>[4Fe-4S] cluster</name>
        <dbReference type="ChEBI" id="CHEBI:49883"/>
        <note>4Fe-4S-S-AdoMet</note>
    </ligand>
</feature>
<feature type="binding site" evidence="5">
    <location>
        <position position="66"/>
    </location>
    <ligand>
        <name>[4Fe-4S] cluster</name>
        <dbReference type="ChEBI" id="CHEBI:49883"/>
        <note>4Fe-4S-S-AdoMet</note>
    </ligand>
</feature>
<dbReference type="AlphaFoldDB" id="A0A174TXS8"/>
<keyword evidence="1 5" id="KW-0949">S-adenosyl-L-methionine</keyword>
<evidence type="ECO:0000313" key="9">
    <source>
        <dbReference type="Proteomes" id="UP000095765"/>
    </source>
</evidence>
<dbReference type="GeneID" id="72462715"/>
<evidence type="ECO:0000313" key="10">
    <source>
        <dbReference type="Proteomes" id="UP000196386"/>
    </source>
</evidence>
<comment type="cofactor">
    <cofactor evidence="5">
        <name>[4Fe-4S] cluster</name>
        <dbReference type="ChEBI" id="CHEBI:49883"/>
    </cofactor>
    <text evidence="5">Binds 1 [4Fe-4S] cluster. The cluster is coordinated with 3 cysteines and an exchangeable S-adenosyl-L-methionine.</text>
</comment>
<dbReference type="OrthoDB" id="9781783at2"/>
<proteinExistence type="predicted"/>
<evidence type="ECO:0000256" key="5">
    <source>
        <dbReference type="PIRSR" id="PIRSR004869-50"/>
    </source>
</evidence>
<dbReference type="Pfam" id="PF04055">
    <property type="entry name" value="Radical_SAM"/>
    <property type="match status" value="1"/>
</dbReference>
<protein>
    <submittedName>
        <fullName evidence="7">Glycyl-radical enzyme activating protein family</fullName>
    </submittedName>
    <submittedName>
        <fullName evidence="8">Radical SAM protein</fullName>
    </submittedName>
</protein>
<evidence type="ECO:0000313" key="7">
    <source>
        <dbReference type="EMBL" id="CUQ15124.1"/>
    </source>
</evidence>
<evidence type="ECO:0000256" key="3">
    <source>
        <dbReference type="ARBA" id="ARBA00023004"/>
    </source>
</evidence>
<evidence type="ECO:0000256" key="4">
    <source>
        <dbReference type="ARBA" id="ARBA00023014"/>
    </source>
</evidence>
<feature type="domain" description="Radical SAM core" evidence="6">
    <location>
        <begin position="54"/>
        <end position="160"/>
    </location>
</feature>
<reference evidence="7 9" key="1">
    <citation type="submission" date="2015-09" db="EMBL/GenBank/DDBJ databases">
        <authorList>
            <consortium name="Pathogen Informatics"/>
        </authorList>
    </citation>
    <scope>NUCLEOTIDE SEQUENCE [LARGE SCALE GENOMIC DNA]</scope>
    <source>
        <strain evidence="7 9">2789STDY5834939</strain>
    </source>
</reference>
<reference evidence="8" key="3">
    <citation type="journal article" date="2018" name="BMC Genomics">
        <title>Whole genome sequencing and function prediction of 133 gut anaerobes isolated from chicken caecum in pure cultures.</title>
        <authorList>
            <person name="Medvecky M."/>
            <person name="Cejkova D."/>
            <person name="Polansky O."/>
            <person name="Karasova D."/>
            <person name="Kubasova T."/>
            <person name="Cizek A."/>
            <person name="Rychlik I."/>
        </authorList>
    </citation>
    <scope>NUCLEOTIDE SEQUENCE</scope>
    <source>
        <strain evidence="8">An175</strain>
    </source>
</reference>
<gene>
    <name evidence="8" type="ORF">B5F11_16990</name>
    <name evidence="7" type="ORF">ERS852551_03330</name>
</gene>
<dbReference type="GO" id="GO:0003824">
    <property type="term" value="F:catalytic activity"/>
    <property type="evidence" value="ECO:0007669"/>
    <property type="project" value="InterPro"/>
</dbReference>